<evidence type="ECO:0000313" key="4">
    <source>
        <dbReference type="EMBL" id="GCE75845.1"/>
    </source>
</evidence>
<organism evidence="4 5">
    <name type="scientific">Cellulomonas biazotea</name>
    <dbReference type="NCBI Taxonomy" id="1709"/>
    <lineage>
        <taxon>Bacteria</taxon>
        <taxon>Bacillati</taxon>
        <taxon>Actinomycetota</taxon>
        <taxon>Actinomycetes</taxon>
        <taxon>Micrococcales</taxon>
        <taxon>Cellulomonadaceae</taxon>
        <taxon>Cellulomonas</taxon>
    </lineage>
</organism>
<evidence type="ECO:0000259" key="3">
    <source>
        <dbReference type="Pfam" id="PF05448"/>
    </source>
</evidence>
<evidence type="ECO:0000256" key="2">
    <source>
        <dbReference type="PIRSR" id="PIRSR639069-2"/>
    </source>
</evidence>
<gene>
    <name evidence="4" type="ORF">CBZ_09010</name>
</gene>
<dbReference type="AlphaFoldDB" id="A0A402DNZ3"/>
<feature type="active site" description="Charge relay system" evidence="1">
    <location>
        <position position="311"/>
    </location>
</feature>
<proteinExistence type="predicted"/>
<dbReference type="EMBL" id="BIMR01000052">
    <property type="protein sequence ID" value="GCE75845.1"/>
    <property type="molecule type" value="Genomic_DNA"/>
</dbReference>
<dbReference type="OrthoDB" id="9770528at2"/>
<dbReference type="GO" id="GO:0005976">
    <property type="term" value="P:polysaccharide metabolic process"/>
    <property type="evidence" value="ECO:0007669"/>
    <property type="project" value="TreeGrafter"/>
</dbReference>
<feature type="binding site" evidence="2">
    <location>
        <position position="95"/>
    </location>
    <ligand>
        <name>substrate</name>
    </ligand>
</feature>
<keyword evidence="5" id="KW-1185">Reference proteome</keyword>
<dbReference type="RefSeq" id="WP_130780449.1">
    <property type="nucleotide sequence ID" value="NZ_BIMR01000052.1"/>
</dbReference>
<dbReference type="SUPFAM" id="SSF53474">
    <property type="entry name" value="alpha/beta-Hydrolases"/>
    <property type="match status" value="1"/>
</dbReference>
<name>A0A402DNZ3_9CELL</name>
<sequence length="346" mass="37166">MALFDLPLPELERYRPELVEPADLDDFWATTLAEARRHEVLVDVTRVDAGLRLVDTDDLTFAGFDGQPVRAWVTRPAGSAEQGDLLPAVVEFIGYGGGRGFAHERLAWAAAGFVHVVMDTRGQGSTWGNGGHTPDLAGSGPASPGVMTRGIEDPERHYYRRLMTDAVRAVDAARALPGVDPRRVTVAGISQGGGVALAAAGLSDGLVAAMPDVPFLCHYRRAVDITDAFPYGELVQYLAVHRGSEEQVFRTMSYFDGVHLARRATAPALFSVALRDGTCPPSTVFAAYNHYAGLTPARPRTEIEVYTFNQHEGGQGHQLERQLRWLPSVLADAVAPDGPAVAVAAG</sequence>
<feature type="domain" description="Acetyl xylan esterase" evidence="3">
    <location>
        <begin position="1"/>
        <end position="326"/>
    </location>
</feature>
<feature type="active site" description="Charge relay system" evidence="1">
    <location>
        <position position="276"/>
    </location>
</feature>
<dbReference type="Proteomes" id="UP000289954">
    <property type="component" value="Unassembled WGS sequence"/>
</dbReference>
<dbReference type="Gene3D" id="3.40.50.1820">
    <property type="entry name" value="alpha/beta hydrolase"/>
    <property type="match status" value="1"/>
</dbReference>
<dbReference type="InterPro" id="IPR029058">
    <property type="entry name" value="AB_hydrolase_fold"/>
</dbReference>
<dbReference type="GO" id="GO:0052689">
    <property type="term" value="F:carboxylic ester hydrolase activity"/>
    <property type="evidence" value="ECO:0007669"/>
    <property type="project" value="TreeGrafter"/>
</dbReference>
<evidence type="ECO:0000313" key="5">
    <source>
        <dbReference type="Proteomes" id="UP000289954"/>
    </source>
</evidence>
<reference evidence="4 5" key="1">
    <citation type="submission" date="2019-01" db="EMBL/GenBank/DDBJ databases">
        <title>Draft genome sequence of Cellulomonas takizawaensis strain TKZ-21.</title>
        <authorList>
            <person name="Yamamura H."/>
            <person name="Hayashi T."/>
            <person name="Hamada M."/>
            <person name="Serisawa Y."/>
            <person name="Matsuyama K."/>
            <person name="Nakagawa Y."/>
            <person name="Otoguro M."/>
            <person name="Yanagida F."/>
            <person name="Hayakawa M."/>
        </authorList>
    </citation>
    <scope>NUCLEOTIDE SEQUENCE [LARGE SCALE GENOMIC DNA]</scope>
    <source>
        <strain evidence="4 5">NBRC12680</strain>
    </source>
</reference>
<protein>
    <submittedName>
        <fullName evidence="4">Acetylxylan esterase</fullName>
    </submittedName>
</protein>
<comment type="caution">
    <text evidence="4">The sequence shown here is derived from an EMBL/GenBank/DDBJ whole genome shotgun (WGS) entry which is preliminary data.</text>
</comment>
<evidence type="ECO:0000256" key="1">
    <source>
        <dbReference type="PIRSR" id="PIRSR639069-1"/>
    </source>
</evidence>
<dbReference type="InterPro" id="IPR008391">
    <property type="entry name" value="AXE1_dom"/>
</dbReference>
<dbReference type="PANTHER" id="PTHR40111:SF1">
    <property type="entry name" value="CEPHALOSPORIN-C DEACETYLASE"/>
    <property type="match status" value="1"/>
</dbReference>
<dbReference type="Pfam" id="PF05448">
    <property type="entry name" value="AXE1"/>
    <property type="match status" value="1"/>
</dbReference>
<feature type="active site" description="Nucleophile" evidence="1">
    <location>
        <position position="190"/>
    </location>
</feature>
<dbReference type="InterPro" id="IPR039069">
    <property type="entry name" value="CE7"/>
</dbReference>
<accession>A0A402DNZ3</accession>
<dbReference type="PANTHER" id="PTHR40111">
    <property type="entry name" value="CEPHALOSPORIN-C DEACETYLASE"/>
    <property type="match status" value="1"/>
</dbReference>